<dbReference type="HAMAP" id="MF_01885">
    <property type="entry name" value="tRNA_methyltr_TrmL"/>
    <property type="match status" value="1"/>
</dbReference>
<dbReference type="Proteomes" id="UP000284731">
    <property type="component" value="Unassembled WGS sequence"/>
</dbReference>
<comment type="catalytic activity">
    <reaction evidence="6">
        <text>5-carboxymethylaminomethyluridine(34) in tRNA(Leu) + S-adenosyl-L-methionine = 5-carboxymethylaminomethyl-2'-O-methyluridine(34) in tRNA(Leu) + S-adenosyl-L-homocysteine + H(+)</text>
        <dbReference type="Rhea" id="RHEA:43088"/>
        <dbReference type="Rhea" id="RHEA-COMP:10333"/>
        <dbReference type="Rhea" id="RHEA-COMP:10334"/>
        <dbReference type="ChEBI" id="CHEBI:15378"/>
        <dbReference type="ChEBI" id="CHEBI:57856"/>
        <dbReference type="ChEBI" id="CHEBI:59789"/>
        <dbReference type="ChEBI" id="CHEBI:74508"/>
        <dbReference type="ChEBI" id="CHEBI:74511"/>
        <dbReference type="EC" id="2.1.1.207"/>
    </reaction>
</comment>
<dbReference type="FunFam" id="3.40.1280.10:FF:000002">
    <property type="entry name" value="Peptidylprolyl isomerase"/>
    <property type="match status" value="1"/>
</dbReference>
<protein>
    <recommendedName>
        <fullName evidence="6">Putative tRNA (cytidine(34)-2'-O)-methyltransferase</fullName>
        <ecNumber evidence="6">2.1.1.207</ecNumber>
    </recommendedName>
    <alternativeName>
        <fullName evidence="6">tRNA (cytidine/uridine-2'-O-)-methyltransferase</fullName>
    </alternativeName>
</protein>
<dbReference type="Gene3D" id="3.40.1280.10">
    <property type="match status" value="1"/>
</dbReference>
<feature type="domain" description="tRNA/rRNA methyltransferase SpoU type" evidence="8">
    <location>
        <begin position="2"/>
        <end position="144"/>
    </location>
</feature>
<gene>
    <name evidence="9" type="ORF">DWX20_04555</name>
</gene>
<sequence>MINVVLYEPEIPQNTGNIMRTCMAMNCRLHLIEPMGFKITDKSLKRAGMDYVKELDYKIYPDWQTFYNMHEGSYYYITRYGEKTPSEFNYKEDEGKDIYLVFGKESTGIDKHILHDNYDRCVRIPMVAQARSLNLSNCVAICVYEVLDQLGFPELSHTEVIKGKDFLQQFE</sequence>
<evidence type="ECO:0000313" key="9">
    <source>
        <dbReference type="EMBL" id="RGT56083.1"/>
    </source>
</evidence>
<comment type="subcellular location">
    <subcellularLocation>
        <location evidence="6">Cytoplasm</location>
    </subcellularLocation>
</comment>
<dbReference type="Pfam" id="PF00588">
    <property type="entry name" value="SpoU_methylase"/>
    <property type="match status" value="1"/>
</dbReference>
<dbReference type="PIRSF" id="PIRSF029256">
    <property type="entry name" value="SpoU_TrmH_prd"/>
    <property type="match status" value="1"/>
</dbReference>
<evidence type="ECO:0000256" key="7">
    <source>
        <dbReference type="PIRSR" id="PIRSR029256-1"/>
    </source>
</evidence>
<evidence type="ECO:0000256" key="3">
    <source>
        <dbReference type="ARBA" id="ARBA00022679"/>
    </source>
</evidence>
<keyword evidence="5 6" id="KW-0819">tRNA processing</keyword>
<evidence type="ECO:0000256" key="2">
    <source>
        <dbReference type="ARBA" id="ARBA00022603"/>
    </source>
</evidence>
<dbReference type="InterPro" id="IPR029028">
    <property type="entry name" value="Alpha/beta_knot_MTases"/>
</dbReference>
<dbReference type="GeneID" id="89620105"/>
<dbReference type="InterPro" id="IPR001537">
    <property type="entry name" value="SpoU_MeTrfase"/>
</dbReference>
<dbReference type="GO" id="GO:0042802">
    <property type="term" value="F:identical protein binding"/>
    <property type="evidence" value="ECO:0007669"/>
    <property type="project" value="UniProtKB-ARBA"/>
</dbReference>
<keyword evidence="1 6" id="KW-0963">Cytoplasm</keyword>
<name>A0A412PEM8_9FIRM</name>
<comment type="function">
    <text evidence="6">Could methylate the ribose at the nucleotide 34 wobble position in tRNA.</text>
</comment>
<evidence type="ECO:0000256" key="4">
    <source>
        <dbReference type="ARBA" id="ARBA00022691"/>
    </source>
</evidence>
<reference evidence="9 10" key="1">
    <citation type="submission" date="2018-08" db="EMBL/GenBank/DDBJ databases">
        <title>A genome reference for cultivated species of the human gut microbiota.</title>
        <authorList>
            <person name="Zou Y."/>
            <person name="Xue W."/>
            <person name="Luo G."/>
        </authorList>
    </citation>
    <scope>NUCLEOTIDE SEQUENCE [LARGE SCALE GENOMIC DNA]</scope>
    <source>
        <strain evidence="9 10">AF18-46</strain>
    </source>
</reference>
<comment type="caution">
    <text evidence="9">The sequence shown here is derived from an EMBL/GenBank/DDBJ whole genome shotgun (WGS) entry which is preliminary data.</text>
</comment>
<evidence type="ECO:0000256" key="6">
    <source>
        <dbReference type="HAMAP-Rule" id="MF_01885"/>
    </source>
</evidence>
<dbReference type="GO" id="GO:0002130">
    <property type="term" value="P:wobble position ribose methylation"/>
    <property type="evidence" value="ECO:0007669"/>
    <property type="project" value="TreeGrafter"/>
</dbReference>
<dbReference type="RefSeq" id="WP_006526452.1">
    <property type="nucleotide sequence ID" value="NZ_AP028934.1"/>
</dbReference>
<dbReference type="InterPro" id="IPR029026">
    <property type="entry name" value="tRNA_m1G_MTases_N"/>
</dbReference>
<dbReference type="GO" id="GO:0003723">
    <property type="term" value="F:RNA binding"/>
    <property type="evidence" value="ECO:0007669"/>
    <property type="project" value="InterPro"/>
</dbReference>
<feature type="binding site" evidence="6 7">
    <location>
        <position position="77"/>
    </location>
    <ligand>
        <name>S-adenosyl-L-methionine</name>
        <dbReference type="ChEBI" id="CHEBI:59789"/>
    </ligand>
</feature>
<comment type="similarity">
    <text evidence="6">Belongs to the class IV-like SAM-binding methyltransferase superfamily. RNA methyltransferase TrmH family. TrmL subfamily.</text>
</comment>
<keyword evidence="2 6" id="KW-0489">Methyltransferase</keyword>
<comment type="catalytic activity">
    <reaction evidence="6">
        <text>cytidine(34) in tRNA + S-adenosyl-L-methionine = 2'-O-methylcytidine(34) in tRNA + S-adenosyl-L-homocysteine + H(+)</text>
        <dbReference type="Rhea" id="RHEA:43084"/>
        <dbReference type="Rhea" id="RHEA-COMP:10331"/>
        <dbReference type="Rhea" id="RHEA-COMP:10332"/>
        <dbReference type="ChEBI" id="CHEBI:15378"/>
        <dbReference type="ChEBI" id="CHEBI:57856"/>
        <dbReference type="ChEBI" id="CHEBI:59789"/>
        <dbReference type="ChEBI" id="CHEBI:74495"/>
        <dbReference type="ChEBI" id="CHEBI:82748"/>
        <dbReference type="EC" id="2.1.1.207"/>
    </reaction>
</comment>
<dbReference type="PANTHER" id="PTHR42971:SF1">
    <property type="entry name" value="TRNA (CYTIDINE(34)-2'-O)-METHYLTRANSFERASE"/>
    <property type="match status" value="1"/>
</dbReference>
<evidence type="ECO:0000259" key="8">
    <source>
        <dbReference type="Pfam" id="PF00588"/>
    </source>
</evidence>
<keyword evidence="4 6" id="KW-0949">S-adenosyl-L-methionine</keyword>
<organism evidence="9 10">
    <name type="scientific">Solobacterium moorei</name>
    <dbReference type="NCBI Taxonomy" id="102148"/>
    <lineage>
        <taxon>Bacteria</taxon>
        <taxon>Bacillati</taxon>
        <taxon>Bacillota</taxon>
        <taxon>Erysipelotrichia</taxon>
        <taxon>Erysipelotrichales</taxon>
        <taxon>Erysipelotrichaceae</taxon>
        <taxon>Solobacterium</taxon>
    </lineage>
</organism>
<dbReference type="SUPFAM" id="SSF75217">
    <property type="entry name" value="alpha/beta knot"/>
    <property type="match status" value="1"/>
</dbReference>
<dbReference type="InterPro" id="IPR016914">
    <property type="entry name" value="TrmL"/>
</dbReference>
<dbReference type="GO" id="GO:0141102">
    <property type="term" value="F:tRNA (5-carboxymethylaminomethyluridine(34)-2'-O)-methyltransferase activity"/>
    <property type="evidence" value="ECO:0007669"/>
    <property type="project" value="RHEA"/>
</dbReference>
<evidence type="ECO:0000256" key="1">
    <source>
        <dbReference type="ARBA" id="ARBA00022490"/>
    </source>
</evidence>
<evidence type="ECO:0000256" key="5">
    <source>
        <dbReference type="ARBA" id="ARBA00022694"/>
    </source>
</evidence>
<proteinExistence type="inferred from homology"/>
<dbReference type="AlphaFoldDB" id="A0A412PEM8"/>
<feature type="binding site" evidence="6 7">
    <location>
        <position position="124"/>
    </location>
    <ligand>
        <name>S-adenosyl-L-methionine</name>
        <dbReference type="ChEBI" id="CHEBI:59789"/>
    </ligand>
</feature>
<keyword evidence="3 6" id="KW-0808">Transferase</keyword>
<dbReference type="GO" id="GO:0005737">
    <property type="term" value="C:cytoplasm"/>
    <property type="evidence" value="ECO:0007669"/>
    <property type="project" value="UniProtKB-SubCell"/>
</dbReference>
<dbReference type="GO" id="GO:0141098">
    <property type="term" value="F:tRNA (cytidine(34)-2'-O)-methyltransferase activity"/>
    <property type="evidence" value="ECO:0007669"/>
    <property type="project" value="RHEA"/>
</dbReference>
<dbReference type="EC" id="2.1.1.207" evidence="6"/>
<accession>A0A412PEM8</accession>
<feature type="binding site" evidence="6 7">
    <location>
        <position position="103"/>
    </location>
    <ligand>
        <name>S-adenosyl-L-methionine</name>
        <dbReference type="ChEBI" id="CHEBI:59789"/>
    </ligand>
</feature>
<dbReference type="CDD" id="cd18094">
    <property type="entry name" value="SpoU-like_TrmL"/>
    <property type="match status" value="1"/>
</dbReference>
<feature type="binding site" evidence="6 7">
    <location>
        <position position="132"/>
    </location>
    <ligand>
        <name>S-adenosyl-L-methionine</name>
        <dbReference type="ChEBI" id="CHEBI:59789"/>
    </ligand>
</feature>
<dbReference type="PANTHER" id="PTHR42971">
    <property type="entry name" value="TRNA (CYTIDINE(34)-2'-O)-METHYLTRANSFERASE"/>
    <property type="match status" value="1"/>
</dbReference>
<evidence type="ECO:0000313" key="10">
    <source>
        <dbReference type="Proteomes" id="UP000284731"/>
    </source>
</evidence>
<dbReference type="EMBL" id="QRWX01000002">
    <property type="protein sequence ID" value="RGT56083.1"/>
    <property type="molecule type" value="Genomic_DNA"/>
</dbReference>